<dbReference type="KEGG" id="epl:P4G45_03950"/>
<name>A0AAU7D0M1_9BACT</name>
<dbReference type="AlphaFoldDB" id="A0AAU7D0M1"/>
<organism evidence="1">
    <name type="scientific">Edaphobacter paludis</name>
    <dbReference type="NCBI Taxonomy" id="3035702"/>
    <lineage>
        <taxon>Bacteria</taxon>
        <taxon>Pseudomonadati</taxon>
        <taxon>Acidobacteriota</taxon>
        <taxon>Terriglobia</taxon>
        <taxon>Terriglobales</taxon>
        <taxon>Acidobacteriaceae</taxon>
        <taxon>Edaphobacter</taxon>
    </lineage>
</organism>
<protein>
    <submittedName>
        <fullName evidence="1">Uncharacterized protein</fullName>
    </submittedName>
</protein>
<reference evidence="1" key="1">
    <citation type="submission" date="2023-03" db="EMBL/GenBank/DDBJ databases">
        <title>Edaphobacter sp.</title>
        <authorList>
            <person name="Huber K.J."/>
            <person name="Papendorf J."/>
            <person name="Pilke C."/>
            <person name="Bunk B."/>
            <person name="Sproeer C."/>
            <person name="Pester M."/>
        </authorList>
    </citation>
    <scope>NUCLEOTIDE SEQUENCE</scope>
    <source>
        <strain evidence="1">DSM 109919</strain>
    </source>
</reference>
<accession>A0AAU7D0M1</accession>
<evidence type="ECO:0000313" key="1">
    <source>
        <dbReference type="EMBL" id="XBH10886.1"/>
    </source>
</evidence>
<dbReference type="RefSeq" id="WP_348268376.1">
    <property type="nucleotide sequence ID" value="NZ_CP121194.1"/>
</dbReference>
<gene>
    <name evidence="1" type="ORF">P4G45_03950</name>
</gene>
<sequence>MPFNVQNIGGNIIYVTFAKQDSASSESGAILAFDQVTGKYKGMLTGTDNNPINIDGLWAIGFGNDASAGTATTLYFIAGPDNEANGLLGTLTAVENVQGNHQ</sequence>
<dbReference type="EMBL" id="CP121194">
    <property type="protein sequence ID" value="XBH10886.1"/>
    <property type="molecule type" value="Genomic_DNA"/>
</dbReference>
<proteinExistence type="predicted"/>